<gene>
    <name evidence="1" type="ORF">BN873_990009</name>
</gene>
<comment type="caution">
    <text evidence="1">The sequence shown here is derived from an EMBL/GenBank/DDBJ whole genome shotgun (WGS) entry which is preliminary data.</text>
</comment>
<dbReference type="RefSeq" id="WP_048676840.1">
    <property type="nucleotide sequence ID" value="NZ_CBTJ020000112.1"/>
</dbReference>
<dbReference type="AlphaFoldDB" id="W6MEF8"/>
<accession>W6MEF8</accession>
<dbReference type="Proteomes" id="UP000035760">
    <property type="component" value="Unassembled WGS sequence"/>
</dbReference>
<name>W6MEF8_9GAMM</name>
<dbReference type="EMBL" id="CBTJ020000112">
    <property type="protein sequence ID" value="CDI04538.1"/>
    <property type="molecule type" value="Genomic_DNA"/>
</dbReference>
<evidence type="ECO:0000313" key="1">
    <source>
        <dbReference type="EMBL" id="CDI04538.1"/>
    </source>
</evidence>
<reference evidence="1" key="1">
    <citation type="submission" date="2013-07" db="EMBL/GenBank/DDBJ databases">
        <authorList>
            <person name="McIlroy S."/>
        </authorList>
    </citation>
    <scope>NUCLEOTIDE SEQUENCE [LARGE SCALE GENOMIC DNA]</scope>
    <source>
        <strain evidence="1">Run_A_D11</strain>
    </source>
</reference>
<dbReference type="OrthoDB" id="9960037at2"/>
<keyword evidence="2" id="KW-1185">Reference proteome</keyword>
<reference evidence="1" key="2">
    <citation type="submission" date="2014-03" db="EMBL/GenBank/DDBJ databases">
        <title>Candidatus Competibacter-lineage genomes retrieved from metagenomes reveal functional metabolic diversity.</title>
        <authorList>
            <person name="McIlroy S.J."/>
            <person name="Albertsen M."/>
            <person name="Andresen E.K."/>
            <person name="Saunders A.M."/>
            <person name="Kristiansen R."/>
            <person name="Stokholm-Bjerregaard M."/>
            <person name="Nielsen K.L."/>
            <person name="Nielsen P.H."/>
        </authorList>
    </citation>
    <scope>NUCLEOTIDE SEQUENCE</scope>
    <source>
        <strain evidence="1">Run_A_D11</strain>
    </source>
</reference>
<proteinExistence type="predicted"/>
<dbReference type="STRING" id="1400863.BN873_990009"/>
<sequence length="77" mass="8980">MTISTHEVEIAETIEYGGVLIFNDIEIADQFEDFLSEQCFVFFNIKIDKNKVSFYFGRASCLPKIREIYNEFLATLN</sequence>
<evidence type="ECO:0000313" key="2">
    <source>
        <dbReference type="Proteomes" id="UP000035760"/>
    </source>
</evidence>
<organism evidence="1 2">
    <name type="scientific">Candidatus Competibacter denitrificans Run_A_D11</name>
    <dbReference type="NCBI Taxonomy" id="1400863"/>
    <lineage>
        <taxon>Bacteria</taxon>
        <taxon>Pseudomonadati</taxon>
        <taxon>Pseudomonadota</taxon>
        <taxon>Gammaproteobacteria</taxon>
        <taxon>Candidatus Competibacteraceae</taxon>
        <taxon>Candidatus Competibacter</taxon>
    </lineage>
</organism>
<protein>
    <submittedName>
        <fullName evidence="1">Uncharacterized protein</fullName>
    </submittedName>
</protein>